<feature type="domain" description="Peptidase M16 C-terminal" evidence="4">
    <location>
        <begin position="187"/>
        <end position="363"/>
    </location>
</feature>
<dbReference type="PANTHER" id="PTHR11851:SF49">
    <property type="entry name" value="MITOCHONDRIAL-PROCESSING PEPTIDASE SUBUNIT ALPHA"/>
    <property type="match status" value="1"/>
</dbReference>
<dbReference type="InterPro" id="IPR007863">
    <property type="entry name" value="Peptidase_M16_C"/>
</dbReference>
<dbReference type="KEGG" id="pfer:IRI77_09090"/>
<dbReference type="EMBL" id="CP063849">
    <property type="protein sequence ID" value="QOY90090.1"/>
    <property type="molecule type" value="Genomic_DNA"/>
</dbReference>
<feature type="chain" id="PRO_5032275249" evidence="2">
    <location>
        <begin position="18"/>
        <end position="440"/>
    </location>
</feature>
<evidence type="ECO:0000259" key="4">
    <source>
        <dbReference type="Pfam" id="PF05193"/>
    </source>
</evidence>
<evidence type="ECO:0000313" key="6">
    <source>
        <dbReference type="Proteomes" id="UP000593892"/>
    </source>
</evidence>
<organism evidence="5 6">
    <name type="scientific">Paludibaculum fermentans</name>
    <dbReference type="NCBI Taxonomy" id="1473598"/>
    <lineage>
        <taxon>Bacteria</taxon>
        <taxon>Pseudomonadati</taxon>
        <taxon>Acidobacteriota</taxon>
        <taxon>Terriglobia</taxon>
        <taxon>Bryobacterales</taxon>
        <taxon>Bryobacteraceae</taxon>
        <taxon>Paludibaculum</taxon>
    </lineage>
</organism>
<dbReference type="RefSeq" id="WP_194451754.1">
    <property type="nucleotide sequence ID" value="NZ_CP063849.1"/>
</dbReference>
<dbReference type="GO" id="GO:0046872">
    <property type="term" value="F:metal ion binding"/>
    <property type="evidence" value="ECO:0007669"/>
    <property type="project" value="InterPro"/>
</dbReference>
<feature type="signal peptide" evidence="2">
    <location>
        <begin position="1"/>
        <end position="17"/>
    </location>
</feature>
<evidence type="ECO:0000256" key="2">
    <source>
        <dbReference type="SAM" id="SignalP"/>
    </source>
</evidence>
<proteinExistence type="inferred from homology"/>
<dbReference type="Gene3D" id="3.30.830.10">
    <property type="entry name" value="Metalloenzyme, LuxS/M16 peptidase-like"/>
    <property type="match status" value="2"/>
</dbReference>
<dbReference type="SUPFAM" id="SSF63411">
    <property type="entry name" value="LuxS/MPP-like metallohydrolase"/>
    <property type="match status" value="2"/>
</dbReference>
<dbReference type="Proteomes" id="UP000593892">
    <property type="component" value="Chromosome"/>
</dbReference>
<gene>
    <name evidence="5" type="ORF">IRI77_09090</name>
</gene>
<protein>
    <submittedName>
        <fullName evidence="5">Insulinase family protein</fullName>
    </submittedName>
</protein>
<dbReference type="InterPro" id="IPR011765">
    <property type="entry name" value="Pept_M16_N"/>
</dbReference>
<reference evidence="5 6" key="1">
    <citation type="submission" date="2020-10" db="EMBL/GenBank/DDBJ databases">
        <title>Complete genome sequence of Paludibaculum fermentans P105T, a facultatively anaerobic acidobacterium capable of dissimilatory Fe(III) reduction.</title>
        <authorList>
            <person name="Dedysh S.N."/>
            <person name="Beletsky A.V."/>
            <person name="Kulichevskaya I.S."/>
            <person name="Mardanov A.V."/>
            <person name="Ravin N.V."/>
        </authorList>
    </citation>
    <scope>NUCLEOTIDE SEQUENCE [LARGE SCALE GENOMIC DNA]</scope>
    <source>
        <strain evidence="5 6">P105</strain>
    </source>
</reference>
<dbReference type="InterPro" id="IPR050361">
    <property type="entry name" value="MPP/UQCRC_Complex"/>
</dbReference>
<dbReference type="Pfam" id="PF05193">
    <property type="entry name" value="Peptidase_M16_C"/>
    <property type="match status" value="1"/>
</dbReference>
<keyword evidence="2" id="KW-0732">Signal</keyword>
<sequence length="440" mass="49618">MRRLFSLCALLACTLAAQDVKVTTHTLDNGMKILVHEDHDVPNVALYFFYKIGSRNERPGTTGISHFFEHMMFNGAKKFGPKEFDNMMEKNGGSNNAYTSHDVTVYTDWFPKSALELMFDMESDRIRDLSFDPKIIQSERGVVYSERRTSVDNNPFGVLYEQLFASAIIAHPYHWPVVGWASDIEAWTMDDLKAHFKMGYAPNNCVMIASGDVTPEEIIALAKKYIEPIPRQAPPPEVRTKEPEQLGERRISVRRPAQLPMLMMAYHVPSTRDADQPALDLIEALLTTGRSSRLYRRLVEKDQLVLNVDGGTQESLDPTLFLFTMQVRTGKTTAEAEKALYEELDLLAAKGVTPEELDKARNQILAQFYRGLKTIAGKANLLGRYEVFNGSWDKVNSVASELDAVKPADIQRVAAKYFQEKNRTVATLIPDNTPAKESSK</sequence>
<feature type="domain" description="Peptidase M16 N-terminal" evidence="3">
    <location>
        <begin position="34"/>
        <end position="173"/>
    </location>
</feature>
<evidence type="ECO:0000313" key="5">
    <source>
        <dbReference type="EMBL" id="QOY90090.1"/>
    </source>
</evidence>
<evidence type="ECO:0000259" key="3">
    <source>
        <dbReference type="Pfam" id="PF00675"/>
    </source>
</evidence>
<dbReference type="PANTHER" id="PTHR11851">
    <property type="entry name" value="METALLOPROTEASE"/>
    <property type="match status" value="1"/>
</dbReference>
<dbReference type="Pfam" id="PF00675">
    <property type="entry name" value="Peptidase_M16"/>
    <property type="match status" value="1"/>
</dbReference>
<comment type="similarity">
    <text evidence="1">Belongs to the peptidase M16 family.</text>
</comment>
<name>A0A7S7NUP5_PALFE</name>
<keyword evidence="6" id="KW-1185">Reference proteome</keyword>
<dbReference type="AlphaFoldDB" id="A0A7S7NUP5"/>
<evidence type="ECO:0000256" key="1">
    <source>
        <dbReference type="ARBA" id="ARBA00007261"/>
    </source>
</evidence>
<accession>A0A7S7NUP5</accession>
<dbReference type="InterPro" id="IPR011249">
    <property type="entry name" value="Metalloenz_LuxS/M16"/>
</dbReference>